<feature type="transmembrane region" description="Helical" evidence="1">
    <location>
        <begin position="55"/>
        <end position="76"/>
    </location>
</feature>
<feature type="transmembrane region" description="Helical" evidence="1">
    <location>
        <begin position="121"/>
        <end position="140"/>
    </location>
</feature>
<evidence type="ECO:0000313" key="3">
    <source>
        <dbReference type="EMBL" id="TEB31377.1"/>
    </source>
</evidence>
<dbReference type="Proteomes" id="UP000298030">
    <property type="component" value="Unassembled WGS sequence"/>
</dbReference>
<reference evidence="3 4" key="1">
    <citation type="journal article" date="2019" name="Nat. Ecol. Evol.">
        <title>Megaphylogeny resolves global patterns of mushroom evolution.</title>
        <authorList>
            <person name="Varga T."/>
            <person name="Krizsan K."/>
            <person name="Foldi C."/>
            <person name="Dima B."/>
            <person name="Sanchez-Garcia M."/>
            <person name="Sanchez-Ramirez S."/>
            <person name="Szollosi G.J."/>
            <person name="Szarkandi J.G."/>
            <person name="Papp V."/>
            <person name="Albert L."/>
            <person name="Andreopoulos W."/>
            <person name="Angelini C."/>
            <person name="Antonin V."/>
            <person name="Barry K.W."/>
            <person name="Bougher N.L."/>
            <person name="Buchanan P."/>
            <person name="Buyck B."/>
            <person name="Bense V."/>
            <person name="Catcheside P."/>
            <person name="Chovatia M."/>
            <person name="Cooper J."/>
            <person name="Damon W."/>
            <person name="Desjardin D."/>
            <person name="Finy P."/>
            <person name="Geml J."/>
            <person name="Haridas S."/>
            <person name="Hughes K."/>
            <person name="Justo A."/>
            <person name="Karasinski D."/>
            <person name="Kautmanova I."/>
            <person name="Kiss B."/>
            <person name="Kocsube S."/>
            <person name="Kotiranta H."/>
            <person name="LaButti K.M."/>
            <person name="Lechner B.E."/>
            <person name="Liimatainen K."/>
            <person name="Lipzen A."/>
            <person name="Lukacs Z."/>
            <person name="Mihaltcheva S."/>
            <person name="Morgado L.N."/>
            <person name="Niskanen T."/>
            <person name="Noordeloos M.E."/>
            <person name="Ohm R.A."/>
            <person name="Ortiz-Santana B."/>
            <person name="Ovrebo C."/>
            <person name="Racz N."/>
            <person name="Riley R."/>
            <person name="Savchenko A."/>
            <person name="Shiryaev A."/>
            <person name="Soop K."/>
            <person name="Spirin V."/>
            <person name="Szebenyi C."/>
            <person name="Tomsovsky M."/>
            <person name="Tulloss R.E."/>
            <person name="Uehling J."/>
            <person name="Grigoriev I.V."/>
            <person name="Vagvolgyi C."/>
            <person name="Papp T."/>
            <person name="Martin F.M."/>
            <person name="Miettinen O."/>
            <person name="Hibbett D.S."/>
            <person name="Nagy L.G."/>
        </authorList>
    </citation>
    <scope>NUCLEOTIDE SEQUENCE [LARGE SCALE GENOMIC DNA]</scope>
    <source>
        <strain evidence="3 4">FP101781</strain>
    </source>
</reference>
<protein>
    <recommendedName>
        <fullName evidence="2">DUF6533 domain-containing protein</fullName>
    </recommendedName>
</protein>
<evidence type="ECO:0000256" key="1">
    <source>
        <dbReference type="SAM" id="Phobius"/>
    </source>
</evidence>
<evidence type="ECO:0000313" key="4">
    <source>
        <dbReference type="Proteomes" id="UP000298030"/>
    </source>
</evidence>
<keyword evidence="4" id="KW-1185">Reference proteome</keyword>
<feature type="transmembrane region" description="Helical" evidence="1">
    <location>
        <begin position="172"/>
        <end position="193"/>
    </location>
</feature>
<sequence length="309" mass="33388">MDAVAFAELVEFGNAQRNVTYLLVASLALAMVDALHMLPDEVALIWAADWNVGKVLYLCCRYLVFVDLIPGLIYYMSRTLSVTQCQRIFAPGSILTLSGVVLAEALLYLRVYALSAGSRAVGISLGILFLGLHGAAYGFLVKFIQSLEYVPSPIPTLISCLQIKGESGRLEVVFILVLCSELVCLVLTLWILFTKYKGSKSPFVSMFYRDGLGYFLLLSAITLGNIICQLVAPPGYTVLLANPQLVLHSILATRMVLHIRGLILSGRGQGSSGAMELSSIGYAANVNLQVEASPEIPKAPGRLGGRTSH</sequence>
<comment type="caution">
    <text evidence="3">The sequence shown here is derived from an EMBL/GenBank/DDBJ whole genome shotgun (WGS) entry which is preliminary data.</text>
</comment>
<feature type="domain" description="DUF6533" evidence="2">
    <location>
        <begin position="21"/>
        <end position="66"/>
    </location>
</feature>
<evidence type="ECO:0000259" key="2">
    <source>
        <dbReference type="Pfam" id="PF20151"/>
    </source>
</evidence>
<keyword evidence="1" id="KW-0812">Transmembrane</keyword>
<proteinExistence type="predicted"/>
<dbReference type="OrthoDB" id="2958007at2759"/>
<keyword evidence="1" id="KW-0472">Membrane</keyword>
<dbReference type="EMBL" id="QPFP01000019">
    <property type="protein sequence ID" value="TEB31377.1"/>
    <property type="molecule type" value="Genomic_DNA"/>
</dbReference>
<dbReference type="AlphaFoldDB" id="A0A4Y7TB32"/>
<gene>
    <name evidence="3" type="ORF">FA13DRAFT_363679</name>
</gene>
<dbReference type="Pfam" id="PF20151">
    <property type="entry name" value="DUF6533"/>
    <property type="match status" value="1"/>
</dbReference>
<dbReference type="InterPro" id="IPR045340">
    <property type="entry name" value="DUF6533"/>
</dbReference>
<name>A0A4Y7TB32_COPMI</name>
<accession>A0A4Y7TB32</accession>
<feature type="transmembrane region" description="Helical" evidence="1">
    <location>
        <begin position="88"/>
        <end position="109"/>
    </location>
</feature>
<keyword evidence="1" id="KW-1133">Transmembrane helix</keyword>
<feature type="transmembrane region" description="Helical" evidence="1">
    <location>
        <begin position="19"/>
        <end position="35"/>
    </location>
</feature>
<feature type="transmembrane region" description="Helical" evidence="1">
    <location>
        <begin position="214"/>
        <end position="232"/>
    </location>
</feature>
<organism evidence="3 4">
    <name type="scientific">Coprinellus micaceus</name>
    <name type="common">Glistening ink-cap mushroom</name>
    <name type="synonym">Coprinus micaceus</name>
    <dbReference type="NCBI Taxonomy" id="71717"/>
    <lineage>
        <taxon>Eukaryota</taxon>
        <taxon>Fungi</taxon>
        <taxon>Dikarya</taxon>
        <taxon>Basidiomycota</taxon>
        <taxon>Agaricomycotina</taxon>
        <taxon>Agaricomycetes</taxon>
        <taxon>Agaricomycetidae</taxon>
        <taxon>Agaricales</taxon>
        <taxon>Agaricineae</taxon>
        <taxon>Psathyrellaceae</taxon>
        <taxon>Coprinellus</taxon>
    </lineage>
</organism>